<dbReference type="InterPro" id="IPR014710">
    <property type="entry name" value="RmlC-like_jellyroll"/>
</dbReference>
<gene>
    <name evidence="4" type="ORF">KFQ06_05010</name>
</gene>
<dbReference type="SUPFAM" id="SSF46689">
    <property type="entry name" value="Homeodomain-like"/>
    <property type="match status" value="1"/>
</dbReference>
<dbReference type="EMBL" id="CP074347">
    <property type="protein sequence ID" value="USV01886.1"/>
    <property type="molecule type" value="Genomic_DNA"/>
</dbReference>
<proteinExistence type="predicted"/>
<dbReference type="Pfam" id="PF12833">
    <property type="entry name" value="HTH_18"/>
    <property type="match status" value="1"/>
</dbReference>
<dbReference type="PROSITE" id="PS01124">
    <property type="entry name" value="HTH_ARAC_FAMILY_2"/>
    <property type="match status" value="1"/>
</dbReference>
<sequence length="253" mass="28025">MTAIRSQRLLHEKKHLTPWHQHADGQIYLLTRGMLAMELPGQQWAITAGNLGWLSPHCAHQALACGKVAGWSLYLPPGSATGLPLQPRLCAATPLLQALVERLAQFADGPWGDPQQRMLQVLLDEMQRESSAPLQLPLPQDARLLNIARALLNDPANERTQHQWAAWAGLSPRTLSRRFMHETGVSFARWRQQARVLRSLEPLSRGEPVGLVAHHCGYDNVSAFIAAFRRRFGVTPGGYFTLPESAAAPDAPH</sequence>
<dbReference type="InterPro" id="IPR018060">
    <property type="entry name" value="HTH_AraC"/>
</dbReference>
<feature type="domain" description="HTH araC/xylS-type" evidence="3">
    <location>
        <begin position="145"/>
        <end position="242"/>
    </location>
</feature>
<organism evidence="4 5">
    <name type="scientific">Serratia entomophila</name>
    <dbReference type="NCBI Taxonomy" id="42906"/>
    <lineage>
        <taxon>Bacteria</taxon>
        <taxon>Pseudomonadati</taxon>
        <taxon>Pseudomonadota</taxon>
        <taxon>Gammaproteobacteria</taxon>
        <taxon>Enterobacterales</taxon>
        <taxon>Yersiniaceae</taxon>
        <taxon>Serratia</taxon>
    </lineage>
</organism>
<name>A0ABY5CUY5_9GAMM</name>
<protein>
    <submittedName>
        <fullName evidence="4">Helix-turn-helix domain-containing protein</fullName>
    </submittedName>
</protein>
<accession>A0ABY5CUY5</accession>
<dbReference type="Proteomes" id="UP001056873">
    <property type="component" value="Chromosome"/>
</dbReference>
<keyword evidence="1" id="KW-0805">Transcription regulation</keyword>
<keyword evidence="5" id="KW-1185">Reference proteome</keyword>
<evidence type="ECO:0000313" key="5">
    <source>
        <dbReference type="Proteomes" id="UP001056873"/>
    </source>
</evidence>
<keyword evidence="2" id="KW-0804">Transcription</keyword>
<dbReference type="PANTHER" id="PTHR11019">
    <property type="entry name" value="HTH-TYPE TRANSCRIPTIONAL REGULATOR NIMR"/>
    <property type="match status" value="1"/>
</dbReference>
<evidence type="ECO:0000256" key="1">
    <source>
        <dbReference type="ARBA" id="ARBA00023015"/>
    </source>
</evidence>
<dbReference type="InterPro" id="IPR011051">
    <property type="entry name" value="RmlC_Cupin_sf"/>
</dbReference>
<dbReference type="SMART" id="SM00342">
    <property type="entry name" value="HTH_ARAC"/>
    <property type="match status" value="1"/>
</dbReference>
<dbReference type="InterPro" id="IPR009057">
    <property type="entry name" value="Homeodomain-like_sf"/>
</dbReference>
<evidence type="ECO:0000259" key="3">
    <source>
        <dbReference type="PROSITE" id="PS01124"/>
    </source>
</evidence>
<dbReference type="PANTHER" id="PTHR11019:SF159">
    <property type="entry name" value="TRANSCRIPTIONAL REGULATOR-RELATED"/>
    <property type="match status" value="1"/>
</dbReference>
<reference evidence="4" key="1">
    <citation type="journal article" date="2022" name="BMC Genomics">
        <title>Genome sequence of the entomopathogenic Serratia entomophila isolate 626 and characterisation of the species specific itaconate degradation pathway.</title>
        <authorList>
            <person name="Vaughan A.L."/>
            <person name="Altermann E."/>
            <person name="Glare T.R."/>
            <person name="Hurst M.R.H."/>
        </authorList>
    </citation>
    <scope>NUCLEOTIDE SEQUENCE</scope>
    <source>
        <strain evidence="4">626</strain>
    </source>
</reference>
<evidence type="ECO:0000313" key="4">
    <source>
        <dbReference type="EMBL" id="USV01886.1"/>
    </source>
</evidence>
<dbReference type="SUPFAM" id="SSF51182">
    <property type="entry name" value="RmlC-like cupins"/>
    <property type="match status" value="1"/>
</dbReference>
<dbReference type="Gene3D" id="2.60.120.10">
    <property type="entry name" value="Jelly Rolls"/>
    <property type="match status" value="1"/>
</dbReference>
<dbReference type="Gene3D" id="1.10.10.60">
    <property type="entry name" value="Homeodomain-like"/>
    <property type="match status" value="1"/>
</dbReference>
<evidence type="ECO:0000256" key="2">
    <source>
        <dbReference type="ARBA" id="ARBA00023163"/>
    </source>
</evidence>
<dbReference type="RefSeq" id="WP_252961484.1">
    <property type="nucleotide sequence ID" value="NZ_CAMIPH010000013.1"/>
</dbReference>